<comment type="caution">
    <text evidence="3">The sequence shown here is derived from an EMBL/GenBank/DDBJ whole genome shotgun (WGS) entry which is preliminary data.</text>
</comment>
<reference evidence="4" key="1">
    <citation type="submission" date="2017-01" db="EMBL/GenBank/DDBJ databases">
        <title>Komagataeibacter sp. MSKU9 whole genome sequencing project.</title>
        <authorList>
            <person name="Matsutani M."/>
            <person name="Naloka K."/>
            <person name="Theeragool G."/>
            <person name="Yakushi T."/>
            <person name="Matsushita K."/>
        </authorList>
    </citation>
    <scope>NUCLEOTIDE SEQUENCE [LARGE SCALE GENOMIC DNA]</scope>
    <source>
        <strain evidence="4">MSKU9</strain>
    </source>
</reference>
<dbReference type="RefSeq" id="WP_227002552.1">
    <property type="nucleotide sequence ID" value="NZ_BDLU01000070.1"/>
</dbReference>
<keyword evidence="2" id="KW-0732">Signal</keyword>
<feature type="compositionally biased region" description="Polar residues" evidence="1">
    <location>
        <begin position="95"/>
        <end position="117"/>
    </location>
</feature>
<feature type="signal peptide" evidence="2">
    <location>
        <begin position="1"/>
        <end position="22"/>
    </location>
</feature>
<accession>A0A4P5NU67</accession>
<dbReference type="AlphaFoldDB" id="A0A4P5NU67"/>
<gene>
    <name evidence="3" type="ORF">MSKU9_3314</name>
</gene>
<dbReference type="EMBL" id="BDLU01000070">
    <property type="protein sequence ID" value="GCE85173.1"/>
    <property type="molecule type" value="Genomic_DNA"/>
</dbReference>
<feature type="compositionally biased region" description="Basic and acidic residues" evidence="1">
    <location>
        <begin position="67"/>
        <end position="80"/>
    </location>
</feature>
<evidence type="ECO:0000256" key="2">
    <source>
        <dbReference type="SAM" id="SignalP"/>
    </source>
</evidence>
<feature type="region of interest" description="Disordered" evidence="1">
    <location>
        <begin position="67"/>
        <end position="117"/>
    </location>
</feature>
<sequence length="117" mass="13122">MMSRFYTFMIAFFILAPDFALADENKIIPSCPGDTVVWVNQNTGVYHLPGDRWYGRTKHGAYECEKQAEAEGAHRSGARDGHHRAVTSRRKQKGRASSTIEDQMSNAKPSSSVENPF</sequence>
<protein>
    <submittedName>
        <fullName evidence="3">Uncharacterized protein</fullName>
    </submittedName>
</protein>
<feature type="compositionally biased region" description="Basic residues" evidence="1">
    <location>
        <begin position="81"/>
        <end position="94"/>
    </location>
</feature>
<feature type="chain" id="PRO_5020293596" evidence="2">
    <location>
        <begin position="23"/>
        <end position="117"/>
    </location>
</feature>
<evidence type="ECO:0000313" key="4">
    <source>
        <dbReference type="Proteomes" id="UP000315095"/>
    </source>
</evidence>
<evidence type="ECO:0000256" key="1">
    <source>
        <dbReference type="SAM" id="MobiDB-lite"/>
    </source>
</evidence>
<name>A0A4P5NU67_9PROT</name>
<keyword evidence="4" id="KW-1185">Reference proteome</keyword>
<evidence type="ECO:0000313" key="3">
    <source>
        <dbReference type="EMBL" id="GCE85173.1"/>
    </source>
</evidence>
<organism evidence="3 4">
    <name type="scientific">Komagataeibacter diospyri</name>
    <dbReference type="NCBI Taxonomy" id="1932662"/>
    <lineage>
        <taxon>Bacteria</taxon>
        <taxon>Pseudomonadati</taxon>
        <taxon>Pseudomonadota</taxon>
        <taxon>Alphaproteobacteria</taxon>
        <taxon>Acetobacterales</taxon>
        <taxon>Acetobacteraceae</taxon>
        <taxon>Komagataeibacter</taxon>
    </lineage>
</organism>
<dbReference type="Proteomes" id="UP000315095">
    <property type="component" value="Unassembled WGS sequence"/>
</dbReference>
<proteinExistence type="predicted"/>